<evidence type="ECO:0000313" key="11">
    <source>
        <dbReference type="Proteomes" id="UP000036851"/>
    </source>
</evidence>
<dbReference type="GO" id="GO:0019628">
    <property type="term" value="P:urate catabolic process"/>
    <property type="evidence" value="ECO:0007669"/>
    <property type="project" value="TreeGrafter"/>
</dbReference>
<dbReference type="SUPFAM" id="SSF158694">
    <property type="entry name" value="UraD-Like"/>
    <property type="match status" value="1"/>
</dbReference>
<protein>
    <recommendedName>
        <fullName evidence="3">2-oxo-4-hydroxy-4-carboxy-5-ureidoimidazoline decarboxylase</fullName>
        <ecNumber evidence="3">4.1.1.97</ecNumber>
    </recommendedName>
</protein>
<dbReference type="GO" id="GO:0051997">
    <property type="term" value="F:2-oxo-4-hydroxy-4-carboxy-5-ureidoimidazoline decarboxylase activity"/>
    <property type="evidence" value="ECO:0007669"/>
    <property type="project" value="UniProtKB-EC"/>
</dbReference>
<dbReference type="PANTHER" id="PTHR43466:SF1">
    <property type="entry name" value="2-OXO-4-HYDROXY-4-CARBOXY-5-UREIDOIMIDAZOLINE DECARBOXYLASE-RELATED"/>
    <property type="match status" value="1"/>
</dbReference>
<accession>A0A0L7T2S3</accession>
<name>A0A0L7T2S3_9GAMM</name>
<dbReference type="RefSeq" id="WP_052899713.1">
    <property type="nucleotide sequence ID" value="NZ_JRXE01000015.1"/>
</dbReference>
<evidence type="ECO:0000256" key="7">
    <source>
        <dbReference type="SAM" id="MobiDB-lite"/>
    </source>
</evidence>
<evidence type="ECO:0000256" key="3">
    <source>
        <dbReference type="ARBA" id="ARBA00012257"/>
    </source>
</evidence>
<comment type="pathway">
    <text evidence="2">Purine metabolism; urate degradation; (S)-allantoin from urate: step 3/3.</text>
</comment>
<evidence type="ECO:0000256" key="2">
    <source>
        <dbReference type="ARBA" id="ARBA00004754"/>
    </source>
</evidence>
<dbReference type="Gene3D" id="1.10.3330.10">
    <property type="entry name" value="Oxo-4-hydroxy-4-carboxy-5-ureidoimidazoline decarboxylase"/>
    <property type="match status" value="1"/>
</dbReference>
<feature type="domain" description="Oxo-4-hydroxy-4-carboxy-5-ureidoimidazoline decarboxylase" evidence="8">
    <location>
        <begin position="7"/>
        <end position="160"/>
    </location>
</feature>
<keyword evidence="5" id="KW-0210">Decarboxylase</keyword>
<evidence type="ECO:0000256" key="5">
    <source>
        <dbReference type="ARBA" id="ARBA00022793"/>
    </source>
</evidence>
<reference evidence="11 12" key="1">
    <citation type="journal article" date="2015" name="Int. J. Syst. Evol. Microbiol.">
        <title>Erwinia iniecta sp. nov., isolated from Russian wheat aphids (Diuraphis noxia).</title>
        <authorList>
            <person name="Campillo T."/>
            <person name="Luna E."/>
            <person name="Portier P."/>
            <person name="Fischer-Le Saux M."/>
            <person name="Lapitan N."/>
            <person name="Tisserat N.A."/>
            <person name="Leach J.E."/>
        </authorList>
    </citation>
    <scope>NUCLEOTIDE SEQUENCE [LARGE SCALE GENOMIC DNA]</scope>
    <source>
        <strain evidence="9 12">B120</strain>
        <strain evidence="10 11">B149</strain>
    </source>
</reference>
<evidence type="ECO:0000259" key="8">
    <source>
        <dbReference type="Pfam" id="PF09349"/>
    </source>
</evidence>
<evidence type="ECO:0000313" key="10">
    <source>
        <dbReference type="EMBL" id="KOC93841.1"/>
    </source>
</evidence>
<dbReference type="EMBL" id="JRXF01000010">
    <property type="protein sequence ID" value="KOC93841.1"/>
    <property type="molecule type" value="Genomic_DNA"/>
</dbReference>
<dbReference type="GO" id="GO:0006144">
    <property type="term" value="P:purine nucleobase metabolic process"/>
    <property type="evidence" value="ECO:0007669"/>
    <property type="project" value="UniProtKB-KW"/>
</dbReference>
<comment type="catalytic activity">
    <reaction evidence="1">
        <text>5-hydroxy-2-oxo-4-ureido-2,5-dihydro-1H-imidazole-5-carboxylate + H(+) = (S)-allantoin + CO2</text>
        <dbReference type="Rhea" id="RHEA:26301"/>
        <dbReference type="ChEBI" id="CHEBI:15378"/>
        <dbReference type="ChEBI" id="CHEBI:15678"/>
        <dbReference type="ChEBI" id="CHEBI:16526"/>
        <dbReference type="ChEBI" id="CHEBI:58639"/>
        <dbReference type="EC" id="4.1.1.97"/>
    </reaction>
</comment>
<dbReference type="Pfam" id="PF09349">
    <property type="entry name" value="OHCU_decarbox"/>
    <property type="match status" value="1"/>
</dbReference>
<comment type="caution">
    <text evidence="9">The sequence shown here is derived from an EMBL/GenBank/DDBJ whole genome shotgun (WGS) entry which is preliminary data.</text>
</comment>
<dbReference type="OrthoDB" id="9800909at2"/>
<evidence type="ECO:0000256" key="6">
    <source>
        <dbReference type="ARBA" id="ARBA00023239"/>
    </source>
</evidence>
<gene>
    <name evidence="9" type="ORF">NG42_12230</name>
    <name evidence="10" type="ORF">NG43_07715</name>
</gene>
<dbReference type="AlphaFoldDB" id="A0A0L7T2S3"/>
<dbReference type="Proteomes" id="UP000036851">
    <property type="component" value="Unassembled WGS sequence"/>
</dbReference>
<dbReference type="InterPro" id="IPR018020">
    <property type="entry name" value="OHCU_decarboxylase"/>
</dbReference>
<evidence type="ECO:0000256" key="1">
    <source>
        <dbReference type="ARBA" id="ARBA00001163"/>
    </source>
</evidence>
<dbReference type="STRING" id="1560201.NG42_12230"/>
<dbReference type="EMBL" id="JRXE01000015">
    <property type="protein sequence ID" value="KOC89605.1"/>
    <property type="molecule type" value="Genomic_DNA"/>
</dbReference>
<feature type="compositionally biased region" description="Basic and acidic residues" evidence="7">
    <location>
        <begin position="69"/>
        <end position="81"/>
    </location>
</feature>
<keyword evidence="12" id="KW-1185">Reference proteome</keyword>
<sequence>MNLNHFNQLSAADAEATLAHCVAIPDWRTALVVARPYSSLDALLDYADTLASRWDSADLTQALSAHPRIGERADGEGKEATLSRNEQSAVDNDNSQLKQALRSGNAAYEQRFGQVFLIRAKGRSGEQMLAELHRRLANDPQQEQQEALIQLREITQLRLRESFQ</sequence>
<dbReference type="NCBIfam" id="TIGR03180">
    <property type="entry name" value="UraD_2"/>
    <property type="match status" value="1"/>
</dbReference>
<feature type="region of interest" description="Disordered" evidence="7">
    <location>
        <begin position="69"/>
        <end position="94"/>
    </location>
</feature>
<dbReference type="InterPro" id="IPR036778">
    <property type="entry name" value="OHCU_decarboxylase_sf"/>
</dbReference>
<feature type="compositionally biased region" description="Polar residues" evidence="7">
    <location>
        <begin position="82"/>
        <end position="94"/>
    </location>
</feature>
<evidence type="ECO:0000256" key="4">
    <source>
        <dbReference type="ARBA" id="ARBA00022631"/>
    </source>
</evidence>
<dbReference type="InterPro" id="IPR017595">
    <property type="entry name" value="OHCU_decarboxylase-2"/>
</dbReference>
<dbReference type="EC" id="4.1.1.97" evidence="3"/>
<evidence type="ECO:0000313" key="9">
    <source>
        <dbReference type="EMBL" id="KOC89605.1"/>
    </source>
</evidence>
<dbReference type="NCBIfam" id="NF010372">
    <property type="entry name" value="PRK13798.1"/>
    <property type="match status" value="1"/>
</dbReference>
<keyword evidence="4" id="KW-0659">Purine metabolism</keyword>
<proteinExistence type="predicted"/>
<dbReference type="PANTHER" id="PTHR43466">
    <property type="entry name" value="2-OXO-4-HYDROXY-4-CARBOXY-5-UREIDOIMIDAZOLINE DECARBOXYLASE-RELATED"/>
    <property type="match status" value="1"/>
</dbReference>
<evidence type="ECO:0000313" key="12">
    <source>
        <dbReference type="Proteomes" id="UP000037088"/>
    </source>
</evidence>
<organism evidence="9 12">
    <name type="scientific">Winslowiella iniecta</name>
    <dbReference type="NCBI Taxonomy" id="1560201"/>
    <lineage>
        <taxon>Bacteria</taxon>
        <taxon>Pseudomonadati</taxon>
        <taxon>Pseudomonadota</taxon>
        <taxon>Gammaproteobacteria</taxon>
        <taxon>Enterobacterales</taxon>
        <taxon>Erwiniaceae</taxon>
        <taxon>Winslowiella</taxon>
    </lineage>
</organism>
<keyword evidence="6" id="KW-0456">Lyase</keyword>
<dbReference type="PATRIC" id="fig|1560201.3.peg.2610"/>
<dbReference type="Proteomes" id="UP000037088">
    <property type="component" value="Unassembled WGS sequence"/>
</dbReference>